<proteinExistence type="inferred from homology"/>
<gene>
    <name evidence="13" type="ORF">BD410DRAFT_782116</name>
</gene>
<dbReference type="InterPro" id="IPR013616">
    <property type="entry name" value="Chitin_synth_N"/>
</dbReference>
<dbReference type="EC" id="2.4.1.16" evidence="2 10"/>
<dbReference type="GO" id="GO:0071555">
    <property type="term" value="P:cell wall organization"/>
    <property type="evidence" value="ECO:0007669"/>
    <property type="project" value="UniProtKB-KW"/>
</dbReference>
<dbReference type="GO" id="GO:0004100">
    <property type="term" value="F:chitin synthase activity"/>
    <property type="evidence" value="ECO:0007669"/>
    <property type="project" value="UniProtKB-UniRule"/>
</dbReference>
<feature type="region of interest" description="Disordered" evidence="11">
    <location>
        <begin position="1"/>
        <end position="70"/>
    </location>
</feature>
<dbReference type="PANTHER" id="PTHR22914">
    <property type="entry name" value="CHITIN SYNTHASE"/>
    <property type="match status" value="1"/>
</dbReference>
<feature type="domain" description="Chitin synthase N-terminal" evidence="12">
    <location>
        <begin position="141"/>
        <end position="205"/>
    </location>
</feature>
<feature type="transmembrane region" description="Helical" evidence="10">
    <location>
        <begin position="857"/>
        <end position="881"/>
    </location>
</feature>
<evidence type="ECO:0000256" key="1">
    <source>
        <dbReference type="ARBA" id="ARBA00004141"/>
    </source>
</evidence>
<feature type="transmembrane region" description="Helical" evidence="10">
    <location>
        <begin position="639"/>
        <end position="662"/>
    </location>
</feature>
<dbReference type="Proteomes" id="UP000294933">
    <property type="component" value="Unassembled WGS sequence"/>
</dbReference>
<keyword evidence="7 10" id="KW-0961">Cell wall biogenesis/degradation</keyword>
<keyword evidence="3 10" id="KW-0328">Glycosyltransferase</keyword>
<comment type="function">
    <text evidence="8 10">Polymerizes chitin, a structural polymer of the cell wall and septum, by transferring the sugar moiety of UDP-GlcNAc to the non-reducing end of the growing chitin polymer.</text>
</comment>
<keyword evidence="10" id="KW-0808">Transferase</keyword>
<dbReference type="GO" id="GO:0005886">
    <property type="term" value="C:plasma membrane"/>
    <property type="evidence" value="ECO:0007669"/>
    <property type="project" value="UniProtKB-SubCell"/>
</dbReference>
<evidence type="ECO:0000256" key="11">
    <source>
        <dbReference type="SAM" id="MobiDB-lite"/>
    </source>
</evidence>
<dbReference type="VEuPathDB" id="FungiDB:BD410DRAFT_782116"/>
<evidence type="ECO:0000256" key="2">
    <source>
        <dbReference type="ARBA" id="ARBA00012543"/>
    </source>
</evidence>
<dbReference type="InterPro" id="IPR029044">
    <property type="entry name" value="Nucleotide-diphossugar_trans"/>
</dbReference>
<feature type="transmembrane region" description="Helical" evidence="10">
    <location>
        <begin position="561"/>
        <end position="587"/>
    </location>
</feature>
<evidence type="ECO:0000313" key="13">
    <source>
        <dbReference type="EMBL" id="TDL28148.1"/>
    </source>
</evidence>
<dbReference type="EMBL" id="ML170158">
    <property type="protein sequence ID" value="TDL28148.1"/>
    <property type="molecule type" value="Genomic_DNA"/>
</dbReference>
<keyword evidence="5 10" id="KW-1133">Transmembrane helix</keyword>
<evidence type="ECO:0000313" key="14">
    <source>
        <dbReference type="Proteomes" id="UP000294933"/>
    </source>
</evidence>
<feature type="transmembrane region" description="Helical" evidence="10">
    <location>
        <begin position="682"/>
        <end position="701"/>
    </location>
</feature>
<accession>A0A4Y7QLM4</accession>
<comment type="subcellular location">
    <subcellularLocation>
        <location evidence="10">Cell membrane</location>
        <topology evidence="10">Multi-pass membrane protein</topology>
    </subcellularLocation>
    <subcellularLocation>
        <location evidence="1">Membrane</location>
        <topology evidence="1">Multi-pass membrane protein</topology>
    </subcellularLocation>
</comment>
<keyword evidence="4 10" id="KW-0812">Transmembrane</keyword>
<keyword evidence="14" id="KW-1185">Reference proteome</keyword>
<feature type="transmembrane region" description="Helical" evidence="10">
    <location>
        <begin position="713"/>
        <end position="733"/>
    </location>
</feature>
<dbReference type="SUPFAM" id="SSF53448">
    <property type="entry name" value="Nucleotide-diphospho-sugar transferases"/>
    <property type="match status" value="1"/>
</dbReference>
<keyword evidence="6 10" id="KW-0472">Membrane</keyword>
<feature type="transmembrane region" description="Helical" evidence="10">
    <location>
        <begin position="608"/>
        <end position="627"/>
    </location>
</feature>
<organism evidence="13 14">
    <name type="scientific">Rickenella mellea</name>
    <dbReference type="NCBI Taxonomy" id="50990"/>
    <lineage>
        <taxon>Eukaryota</taxon>
        <taxon>Fungi</taxon>
        <taxon>Dikarya</taxon>
        <taxon>Basidiomycota</taxon>
        <taxon>Agaricomycotina</taxon>
        <taxon>Agaricomycetes</taxon>
        <taxon>Hymenochaetales</taxon>
        <taxon>Rickenellaceae</taxon>
        <taxon>Rickenella</taxon>
    </lineage>
</organism>
<dbReference type="CDD" id="cd04190">
    <property type="entry name" value="Chitin_synth_C"/>
    <property type="match status" value="1"/>
</dbReference>
<evidence type="ECO:0000256" key="10">
    <source>
        <dbReference type="RuleBase" id="RU366040"/>
    </source>
</evidence>
<evidence type="ECO:0000256" key="3">
    <source>
        <dbReference type="ARBA" id="ARBA00022676"/>
    </source>
</evidence>
<feature type="compositionally biased region" description="Polar residues" evidence="11">
    <location>
        <begin position="1"/>
        <end position="28"/>
    </location>
</feature>
<dbReference type="AlphaFoldDB" id="A0A4Y7QLM4"/>
<evidence type="ECO:0000256" key="8">
    <source>
        <dbReference type="ARBA" id="ARBA00024009"/>
    </source>
</evidence>
<evidence type="ECO:0000256" key="5">
    <source>
        <dbReference type="ARBA" id="ARBA00022989"/>
    </source>
</evidence>
<name>A0A4Y7QLM4_9AGAM</name>
<dbReference type="InterPro" id="IPR004835">
    <property type="entry name" value="Chitin_synth"/>
</dbReference>
<evidence type="ECO:0000259" key="12">
    <source>
        <dbReference type="Pfam" id="PF08407"/>
    </source>
</evidence>
<dbReference type="STRING" id="50990.A0A4Y7QLM4"/>
<comment type="similarity">
    <text evidence="10">Belongs to the chitin synthase family.</text>
</comment>
<comment type="catalytic activity">
    <reaction evidence="9 10">
        <text>[(1-&gt;4)-N-acetyl-beta-D-glucosaminyl](n) + UDP-N-acetyl-alpha-D-glucosamine = [(1-&gt;4)-N-acetyl-beta-D-glucosaminyl](n+1) + UDP + H(+)</text>
        <dbReference type="Rhea" id="RHEA:16637"/>
        <dbReference type="Rhea" id="RHEA-COMP:9593"/>
        <dbReference type="Rhea" id="RHEA-COMP:9595"/>
        <dbReference type="ChEBI" id="CHEBI:15378"/>
        <dbReference type="ChEBI" id="CHEBI:17029"/>
        <dbReference type="ChEBI" id="CHEBI:57705"/>
        <dbReference type="ChEBI" id="CHEBI:58223"/>
        <dbReference type="EC" id="2.4.1.16"/>
    </reaction>
</comment>
<dbReference type="GO" id="GO:0030428">
    <property type="term" value="C:cell septum"/>
    <property type="evidence" value="ECO:0007669"/>
    <property type="project" value="TreeGrafter"/>
</dbReference>
<feature type="transmembrane region" description="Helical" evidence="10">
    <location>
        <begin position="818"/>
        <end position="837"/>
    </location>
</feature>
<dbReference type="PANTHER" id="PTHR22914:SF44">
    <property type="entry name" value="CHITIN SYNTHASE 2"/>
    <property type="match status" value="1"/>
</dbReference>
<dbReference type="Pfam" id="PF08407">
    <property type="entry name" value="Chitin_synth_1N"/>
    <property type="match status" value="1"/>
</dbReference>
<dbReference type="GO" id="GO:0006031">
    <property type="term" value="P:chitin biosynthetic process"/>
    <property type="evidence" value="ECO:0007669"/>
    <property type="project" value="UniProtKB-UniRule"/>
</dbReference>
<keyword evidence="10" id="KW-1003">Cell membrane</keyword>
<dbReference type="OrthoDB" id="26569at2759"/>
<sequence length="886" mass="99774">MAYRQNNDTYYTTPSPNVQATYGSNDYNQYPDPRSDSDHHPYIGGGASHSAVHLNQHPYDHEPQQNWDNKSTKSYQTYQSGYADSQAHLNPQYEMSQVHAPPMPSMPYQSDYPPAKRPVMMRDQSSTGWSSARDQLMKRRSVKRVELYQGNLVLDVPVPSHIVPPSAKAAEEMTKMRYTAATCDPDDFMRSKYSLRPFLYGRQTELFIVMTMYNEDEVLFVRTMNAVIKNIAHLCGRTRSNTWGPEGWKKVVVCVVSDGRTKVNKRTLQVLTLMGCYQEGIAKDSVAGKDVTAHIFEYTSSVVVTETGEVSNGACPVQIIFCLKEQNKKKLNSHRWFFNAFGPLINPNVCILLDVGTKPTGTSIYELWKCFDKHSNVGGACGEICVDTGKGCSLLLTSPLAASQNFEYKMSNILDKPLESVFGYISVLPGAFSAYRYKALLNGSNGKGPLASYFKGEAMHGAGANGAGLFERNMYLAEDRILCFEIVTKKHEGWVLRYVKSAKAATDVPTSVPEFISQRRRWLNGSLFAAVHATVYMHRIWTSGQGFFRKIALQIEFLYNLVQLLFTWTALANFYLAFFFLVSSATANPKTDAFNFLSRGAGEKVFEVILKLYIALLFLVTVCSLGNRPQGSKWTYTVAIILFGFCNVITLWCAGFTVYLAVPHTLDGWKNFGQLIQNNETFRDIVISLAATYGLYFVGSFMHFEPWHMFTSFIQYMFLLPSYVNILMMYAMCNLHDVTWGTKGDNGSTKDLGGAKKVTNADGKEVMEVELPTGREDVDSVWAASRTALRHKPVEVKEHRDAATKQADHDRNSRTNTVLLWVGTNMIMIVFFTSTAFNDWVQQYVTEKSNATFNPYLTFLFYALAVMSAIRFTGSALYLVLRLFGQ</sequence>
<evidence type="ECO:0000256" key="4">
    <source>
        <dbReference type="ARBA" id="ARBA00022692"/>
    </source>
</evidence>
<evidence type="ECO:0000256" key="6">
    <source>
        <dbReference type="ARBA" id="ARBA00023136"/>
    </source>
</evidence>
<evidence type="ECO:0000256" key="9">
    <source>
        <dbReference type="ARBA" id="ARBA00048014"/>
    </source>
</evidence>
<dbReference type="Pfam" id="PF01644">
    <property type="entry name" value="Chitin_synth_1"/>
    <property type="match status" value="1"/>
</dbReference>
<evidence type="ECO:0000256" key="7">
    <source>
        <dbReference type="ARBA" id="ARBA00023316"/>
    </source>
</evidence>
<protein>
    <recommendedName>
        <fullName evidence="2 10">Chitin synthase</fullName>
        <ecNumber evidence="2 10">2.4.1.16</ecNumber>
    </recommendedName>
</protein>
<reference evidence="13 14" key="1">
    <citation type="submission" date="2018-06" db="EMBL/GenBank/DDBJ databases">
        <title>A transcriptomic atlas of mushroom development highlights an independent origin of complex multicellularity.</title>
        <authorList>
            <consortium name="DOE Joint Genome Institute"/>
            <person name="Krizsan K."/>
            <person name="Almasi E."/>
            <person name="Merenyi Z."/>
            <person name="Sahu N."/>
            <person name="Viragh M."/>
            <person name="Koszo T."/>
            <person name="Mondo S."/>
            <person name="Kiss B."/>
            <person name="Balint B."/>
            <person name="Kues U."/>
            <person name="Barry K."/>
            <person name="Hegedus J.C."/>
            <person name="Henrissat B."/>
            <person name="Johnson J."/>
            <person name="Lipzen A."/>
            <person name="Ohm R."/>
            <person name="Nagy I."/>
            <person name="Pangilinan J."/>
            <person name="Yan J."/>
            <person name="Xiong Y."/>
            <person name="Grigoriev I.V."/>
            <person name="Hibbett D.S."/>
            <person name="Nagy L.G."/>
        </authorList>
    </citation>
    <scope>NUCLEOTIDE SEQUENCE [LARGE SCALE GENOMIC DNA]</scope>
    <source>
        <strain evidence="13 14">SZMC22713</strain>
    </source>
</reference>